<accession>A0A6J7E7N5</accession>
<keyword evidence="1" id="KW-0812">Transmembrane</keyword>
<feature type="transmembrane region" description="Helical" evidence="1">
    <location>
        <begin position="76"/>
        <end position="95"/>
    </location>
</feature>
<feature type="transmembrane region" description="Helical" evidence="1">
    <location>
        <begin position="23"/>
        <end position="43"/>
    </location>
</feature>
<proteinExistence type="predicted"/>
<keyword evidence="1" id="KW-0472">Membrane</keyword>
<keyword evidence="1" id="KW-1133">Transmembrane helix</keyword>
<name>A0A6J7E7N5_9ZZZZ</name>
<organism evidence="2">
    <name type="scientific">freshwater metagenome</name>
    <dbReference type="NCBI Taxonomy" id="449393"/>
    <lineage>
        <taxon>unclassified sequences</taxon>
        <taxon>metagenomes</taxon>
        <taxon>ecological metagenomes</taxon>
    </lineage>
</organism>
<sequence length="118" mass="12847">MSVAPAARERGVPSLSFTTLKRLSFAHSTAYACLLIVWLVPGLALGETVFGYLHGVGWILMVVLSLLALRARVITMRIAAAVCVLGAVAPFFGTWEFVREGRRRKVAEDPAETTDTTR</sequence>
<dbReference type="AlphaFoldDB" id="A0A6J7E7N5"/>
<evidence type="ECO:0000313" key="2">
    <source>
        <dbReference type="EMBL" id="CAB4875703.1"/>
    </source>
</evidence>
<reference evidence="2" key="1">
    <citation type="submission" date="2020-05" db="EMBL/GenBank/DDBJ databases">
        <authorList>
            <person name="Chiriac C."/>
            <person name="Salcher M."/>
            <person name="Ghai R."/>
            <person name="Kavagutti S V."/>
        </authorList>
    </citation>
    <scope>NUCLEOTIDE SEQUENCE</scope>
</reference>
<gene>
    <name evidence="2" type="ORF">UFOPK3423_00991</name>
</gene>
<dbReference type="EMBL" id="CAFBLQ010000101">
    <property type="protein sequence ID" value="CAB4875703.1"/>
    <property type="molecule type" value="Genomic_DNA"/>
</dbReference>
<protein>
    <submittedName>
        <fullName evidence="2">Unannotated protein</fullName>
    </submittedName>
</protein>
<evidence type="ECO:0000256" key="1">
    <source>
        <dbReference type="SAM" id="Phobius"/>
    </source>
</evidence>
<feature type="transmembrane region" description="Helical" evidence="1">
    <location>
        <begin position="49"/>
        <end position="69"/>
    </location>
</feature>